<gene>
    <name evidence="3" type="ORF">HPT29_028255</name>
</gene>
<feature type="domain" description="Transcriptional regulator TetR C-terminal Proteobacteria type" evidence="2">
    <location>
        <begin position="210"/>
        <end position="322"/>
    </location>
</feature>
<reference evidence="3" key="1">
    <citation type="submission" date="2022-08" db="EMBL/GenBank/DDBJ databases">
        <title>Microvirga terrae sp. nov., isolated from soil.</title>
        <authorList>
            <person name="Kim K.H."/>
            <person name="Seo Y.L."/>
            <person name="Kim J.M."/>
            <person name="Lee J.K."/>
            <person name="Han D.M."/>
            <person name="Jeon C.O."/>
        </authorList>
    </citation>
    <scope>NUCLEOTIDE SEQUENCE</scope>
    <source>
        <strain evidence="3">R24</strain>
        <plasmid evidence="3">pR24_2</plasmid>
    </source>
</reference>
<evidence type="ECO:0000313" key="4">
    <source>
        <dbReference type="Proteomes" id="UP001017257"/>
    </source>
</evidence>
<feature type="region of interest" description="Disordered" evidence="1">
    <location>
        <begin position="331"/>
        <end position="359"/>
    </location>
</feature>
<proteinExistence type="predicted"/>
<dbReference type="Gene3D" id="1.10.357.10">
    <property type="entry name" value="Tetracycline Repressor, domain 2"/>
    <property type="match status" value="1"/>
</dbReference>
<protein>
    <submittedName>
        <fullName evidence="3">TetR/AcrR family transcriptional regulator C-terminal domain-containing protein</fullName>
    </submittedName>
</protein>
<name>A0ABY5RZP0_9HYPH</name>
<dbReference type="InterPro" id="IPR039536">
    <property type="entry name" value="TetR_C_Proteobacteria"/>
</dbReference>
<dbReference type="RefSeq" id="WP_173949676.1">
    <property type="nucleotide sequence ID" value="NZ_CP102847.1"/>
</dbReference>
<evidence type="ECO:0000259" key="2">
    <source>
        <dbReference type="Pfam" id="PF14246"/>
    </source>
</evidence>
<dbReference type="EMBL" id="CP102847">
    <property type="protein sequence ID" value="UVF22705.1"/>
    <property type="molecule type" value="Genomic_DNA"/>
</dbReference>
<dbReference type="Pfam" id="PF14246">
    <property type="entry name" value="TetR_C_7"/>
    <property type="match status" value="1"/>
</dbReference>
<dbReference type="Proteomes" id="UP001017257">
    <property type="component" value="Plasmid pR24_2"/>
</dbReference>
<keyword evidence="4" id="KW-1185">Reference proteome</keyword>
<feature type="compositionally biased region" description="Basic and acidic residues" evidence="1">
    <location>
        <begin position="348"/>
        <end position="359"/>
    </location>
</feature>
<dbReference type="SUPFAM" id="SSF48498">
    <property type="entry name" value="Tetracyclin repressor-like, C-terminal domain"/>
    <property type="match status" value="1"/>
</dbReference>
<keyword evidence="3" id="KW-0614">Plasmid</keyword>
<evidence type="ECO:0000256" key="1">
    <source>
        <dbReference type="SAM" id="MobiDB-lite"/>
    </source>
</evidence>
<sequence length="359" mass="39996">MSAANDNGQAGLSWLKRTRETASGLQVVGDAPPDLANSVDVNGSLVSVDPADWIICFVPGLQRQWWHRFVHHKHKHVFAMRPTSTGSWLLAEPWWTRMMVTILPPADAVKFLRWGGTGDILRVREAIPGKACQLRGWSNCAALTAFILGRRSWTWTPHGLYRELLREKTTRHENVEQLLVDQFARVVSQYSSNALSVGADQLALPLRELLFIIGRNLLETMMTPSLLEVCYTAILEADRYPEATRVYTRHGPKPAISVLTKILARAKQAGEVDLVDCEAGARQFLGMLYGTVHLEAVLQLGERPTLSELDLRARTAVKVFLDGAVPAETRFAGHPRRRRSRATGVGSIDRHDGSLTRPT</sequence>
<accession>A0ABY5RZP0</accession>
<evidence type="ECO:0000313" key="3">
    <source>
        <dbReference type="EMBL" id="UVF22705.1"/>
    </source>
</evidence>
<geneLocation type="plasmid" evidence="3 4">
    <name>pR24_2</name>
</geneLocation>
<organism evidence="3 4">
    <name type="scientific">Microvirga terrae</name>
    <dbReference type="NCBI Taxonomy" id="2740529"/>
    <lineage>
        <taxon>Bacteria</taxon>
        <taxon>Pseudomonadati</taxon>
        <taxon>Pseudomonadota</taxon>
        <taxon>Alphaproteobacteria</taxon>
        <taxon>Hyphomicrobiales</taxon>
        <taxon>Methylobacteriaceae</taxon>
        <taxon>Microvirga</taxon>
    </lineage>
</organism>
<dbReference type="InterPro" id="IPR036271">
    <property type="entry name" value="Tet_transcr_reg_TetR-rel_C_sf"/>
</dbReference>